<evidence type="ECO:0000313" key="1">
    <source>
        <dbReference type="EMBL" id="KAG0432499.1"/>
    </source>
</evidence>
<organism evidence="1 2">
    <name type="scientific">Ixodes persulcatus</name>
    <name type="common">Taiga tick</name>
    <dbReference type="NCBI Taxonomy" id="34615"/>
    <lineage>
        <taxon>Eukaryota</taxon>
        <taxon>Metazoa</taxon>
        <taxon>Ecdysozoa</taxon>
        <taxon>Arthropoda</taxon>
        <taxon>Chelicerata</taxon>
        <taxon>Arachnida</taxon>
        <taxon>Acari</taxon>
        <taxon>Parasitiformes</taxon>
        <taxon>Ixodida</taxon>
        <taxon>Ixodoidea</taxon>
        <taxon>Ixodidae</taxon>
        <taxon>Ixodinae</taxon>
        <taxon>Ixodes</taxon>
    </lineage>
</organism>
<dbReference type="Proteomes" id="UP000805193">
    <property type="component" value="Unassembled WGS sequence"/>
</dbReference>
<keyword evidence="2" id="KW-1185">Reference proteome</keyword>
<name>A0AC60QGU6_IXOPE</name>
<gene>
    <name evidence="1" type="ORF">HPB47_020781</name>
</gene>
<proteinExistence type="predicted"/>
<reference evidence="1 2" key="1">
    <citation type="journal article" date="2020" name="Cell">
        <title>Large-Scale Comparative Analyses of Tick Genomes Elucidate Their Genetic Diversity and Vector Capacities.</title>
        <authorList>
            <consortium name="Tick Genome and Microbiome Consortium (TIGMIC)"/>
            <person name="Jia N."/>
            <person name="Wang J."/>
            <person name="Shi W."/>
            <person name="Du L."/>
            <person name="Sun Y."/>
            <person name="Zhan W."/>
            <person name="Jiang J.F."/>
            <person name="Wang Q."/>
            <person name="Zhang B."/>
            <person name="Ji P."/>
            <person name="Bell-Sakyi L."/>
            <person name="Cui X.M."/>
            <person name="Yuan T.T."/>
            <person name="Jiang B.G."/>
            <person name="Yang W.F."/>
            <person name="Lam T.T."/>
            <person name="Chang Q.C."/>
            <person name="Ding S.J."/>
            <person name="Wang X.J."/>
            <person name="Zhu J.G."/>
            <person name="Ruan X.D."/>
            <person name="Zhao L."/>
            <person name="Wei J.T."/>
            <person name="Ye R.Z."/>
            <person name="Que T.C."/>
            <person name="Du C.H."/>
            <person name="Zhou Y.H."/>
            <person name="Cheng J.X."/>
            <person name="Dai P.F."/>
            <person name="Guo W.B."/>
            <person name="Han X.H."/>
            <person name="Huang E.J."/>
            <person name="Li L.F."/>
            <person name="Wei W."/>
            <person name="Gao Y.C."/>
            <person name="Liu J.Z."/>
            <person name="Shao H.Z."/>
            <person name="Wang X."/>
            <person name="Wang C.C."/>
            <person name="Yang T.C."/>
            <person name="Huo Q.B."/>
            <person name="Li W."/>
            <person name="Chen H.Y."/>
            <person name="Chen S.E."/>
            <person name="Zhou L.G."/>
            <person name="Ni X.B."/>
            <person name="Tian J.H."/>
            <person name="Sheng Y."/>
            <person name="Liu T."/>
            <person name="Pan Y.S."/>
            <person name="Xia L.Y."/>
            <person name="Li J."/>
            <person name="Zhao F."/>
            <person name="Cao W.C."/>
        </authorList>
    </citation>
    <scope>NUCLEOTIDE SEQUENCE [LARGE SCALE GENOMIC DNA]</scope>
    <source>
        <strain evidence="1">Iper-2018</strain>
    </source>
</reference>
<accession>A0AC60QGU6</accession>
<comment type="caution">
    <text evidence="1">The sequence shown here is derived from an EMBL/GenBank/DDBJ whole genome shotgun (WGS) entry which is preliminary data.</text>
</comment>
<protein>
    <submittedName>
        <fullName evidence="1">Uncharacterized protein</fullName>
    </submittedName>
</protein>
<dbReference type="EMBL" id="JABSTQ010009146">
    <property type="protein sequence ID" value="KAG0432499.1"/>
    <property type="molecule type" value="Genomic_DNA"/>
</dbReference>
<sequence length="275" mass="30181">MRENTALPRLTPIPTLQEHAQLNTLTGLVNQREQARILISKHIPAAAALHSYFYGGPSLTATLDDIQQWCYTNITTNKTTKLHRSDQPATAPETSIHQGQCVIYTDAAVLPRGGQVAFVSPSHPGIQATWNYKSDTPDFLLLQLQAIHDAIKALISLPDIKEPLLDLPPASLPSHPRSNLTAPKNLLRRDTRALIPSVCLLPSPLWAWAALTPSVTWIRGHTPADPGICTKCPALVSAADAHHLLWLCSGTKTTREKILSEPGLKGHLHDNYTQW</sequence>
<evidence type="ECO:0000313" key="2">
    <source>
        <dbReference type="Proteomes" id="UP000805193"/>
    </source>
</evidence>